<dbReference type="CDD" id="cd02869">
    <property type="entry name" value="PseudoU_synth_RluA_like"/>
    <property type="match status" value="1"/>
</dbReference>
<evidence type="ECO:0000256" key="5">
    <source>
        <dbReference type="ARBA" id="ARBA00036943"/>
    </source>
</evidence>
<protein>
    <recommendedName>
        <fullName evidence="6">Pseudouridylate synthase RPUSD4, mitochondrial</fullName>
    </recommendedName>
    <alternativeName>
        <fullName evidence="7">RNA pseudouridylate synthase domain-containing protein 4</fullName>
    </alternativeName>
</protein>
<evidence type="ECO:0000259" key="8">
    <source>
        <dbReference type="Pfam" id="PF00849"/>
    </source>
</evidence>
<evidence type="ECO:0000256" key="6">
    <source>
        <dbReference type="ARBA" id="ARBA00039953"/>
    </source>
</evidence>
<dbReference type="AlphaFoldDB" id="A0A9Q0YAE6"/>
<dbReference type="InterPro" id="IPR050188">
    <property type="entry name" value="RluA_PseudoU_synthase"/>
</dbReference>
<evidence type="ECO:0000256" key="4">
    <source>
        <dbReference type="ARBA" id="ARBA00023235"/>
    </source>
</evidence>
<dbReference type="InterPro" id="IPR006145">
    <property type="entry name" value="PsdUridine_synth_RsuA/RluA"/>
</dbReference>
<reference evidence="9" key="1">
    <citation type="submission" date="2021-10" db="EMBL/GenBank/DDBJ databases">
        <title>Tropical sea cucumber genome reveals ecological adaptation and Cuvierian tubules defense mechanism.</title>
        <authorList>
            <person name="Chen T."/>
        </authorList>
    </citation>
    <scope>NUCLEOTIDE SEQUENCE</scope>
    <source>
        <strain evidence="9">Nanhai2018</strain>
        <tissue evidence="9">Muscle</tissue>
    </source>
</reference>
<dbReference type="Gene3D" id="3.30.2350.10">
    <property type="entry name" value="Pseudouridine synthase"/>
    <property type="match status" value="1"/>
</dbReference>
<comment type="catalytic activity">
    <reaction evidence="5">
        <text>a uridine in tRNA = a pseudouridine in tRNA</text>
        <dbReference type="Rhea" id="RHEA:54572"/>
        <dbReference type="Rhea" id="RHEA-COMP:13339"/>
        <dbReference type="Rhea" id="RHEA-COMP:13934"/>
        <dbReference type="ChEBI" id="CHEBI:65314"/>
        <dbReference type="ChEBI" id="CHEBI:65315"/>
    </reaction>
</comment>
<keyword evidence="10" id="KW-1185">Reference proteome</keyword>
<dbReference type="InterPro" id="IPR006224">
    <property type="entry name" value="PsdUridine_synth_RluA-like_CS"/>
</dbReference>
<dbReference type="GO" id="GO:0001522">
    <property type="term" value="P:pseudouridine synthesis"/>
    <property type="evidence" value="ECO:0007669"/>
    <property type="project" value="InterPro"/>
</dbReference>
<dbReference type="Proteomes" id="UP001152320">
    <property type="component" value="Unassembled WGS sequence"/>
</dbReference>
<dbReference type="InterPro" id="IPR020103">
    <property type="entry name" value="PsdUridine_synth_cat_dom_sf"/>
</dbReference>
<organism evidence="9 10">
    <name type="scientific">Holothuria leucospilota</name>
    <name type="common">Black long sea cucumber</name>
    <name type="synonym">Mertensiothuria leucospilota</name>
    <dbReference type="NCBI Taxonomy" id="206669"/>
    <lineage>
        <taxon>Eukaryota</taxon>
        <taxon>Metazoa</taxon>
        <taxon>Echinodermata</taxon>
        <taxon>Eleutherozoa</taxon>
        <taxon>Echinozoa</taxon>
        <taxon>Holothuroidea</taxon>
        <taxon>Aspidochirotacea</taxon>
        <taxon>Aspidochirotida</taxon>
        <taxon>Holothuriidae</taxon>
        <taxon>Holothuria</taxon>
    </lineage>
</organism>
<evidence type="ECO:0000256" key="1">
    <source>
        <dbReference type="ARBA" id="ARBA00001166"/>
    </source>
</evidence>
<dbReference type="PANTHER" id="PTHR21600">
    <property type="entry name" value="MITOCHONDRIAL RNA PSEUDOURIDINE SYNTHASE"/>
    <property type="match status" value="1"/>
</dbReference>
<dbReference type="GO" id="GO:0009982">
    <property type="term" value="F:pseudouridine synthase activity"/>
    <property type="evidence" value="ECO:0007669"/>
    <property type="project" value="InterPro"/>
</dbReference>
<feature type="domain" description="Pseudouridine synthase RsuA/RluA-like" evidence="8">
    <location>
        <begin position="4"/>
        <end position="126"/>
    </location>
</feature>
<dbReference type="GO" id="GO:0003723">
    <property type="term" value="F:RNA binding"/>
    <property type="evidence" value="ECO:0007669"/>
    <property type="project" value="InterPro"/>
</dbReference>
<name>A0A9Q0YAE6_HOLLE</name>
<gene>
    <name evidence="9" type="ORF">HOLleu_44818</name>
</gene>
<evidence type="ECO:0000256" key="2">
    <source>
        <dbReference type="ARBA" id="ARBA00001896"/>
    </source>
</evidence>
<sequence>METPSLHLIHRLDKETTGVMMLARSKVTARELHQLFFQRKVQKKYWVVTVGVPEPMEGIIDIPLIDKTIAGKNKMVVKPELGSLYQDVTGPSKKQTGSHTAITNFRVISHGGGAALVELIPETGKTTYN</sequence>
<dbReference type="SUPFAM" id="SSF55120">
    <property type="entry name" value="Pseudouridine synthase"/>
    <property type="match status" value="1"/>
</dbReference>
<evidence type="ECO:0000256" key="3">
    <source>
        <dbReference type="ARBA" id="ARBA00010876"/>
    </source>
</evidence>
<proteinExistence type="inferred from homology"/>
<dbReference type="Pfam" id="PF00849">
    <property type="entry name" value="PseudoU_synth_2"/>
    <property type="match status" value="1"/>
</dbReference>
<comment type="catalytic activity">
    <reaction evidence="1">
        <text>a uridine in mRNA = a pseudouridine in mRNA</text>
        <dbReference type="Rhea" id="RHEA:56644"/>
        <dbReference type="Rhea" id="RHEA-COMP:14658"/>
        <dbReference type="Rhea" id="RHEA-COMP:14659"/>
        <dbReference type="ChEBI" id="CHEBI:65314"/>
        <dbReference type="ChEBI" id="CHEBI:65315"/>
    </reaction>
</comment>
<dbReference type="PANTHER" id="PTHR21600:SF83">
    <property type="entry name" value="PSEUDOURIDYLATE SYNTHASE RPUSD4, MITOCHONDRIAL"/>
    <property type="match status" value="1"/>
</dbReference>
<evidence type="ECO:0000256" key="7">
    <source>
        <dbReference type="ARBA" id="ARBA00041563"/>
    </source>
</evidence>
<evidence type="ECO:0000313" key="10">
    <source>
        <dbReference type="Proteomes" id="UP001152320"/>
    </source>
</evidence>
<dbReference type="OrthoDB" id="418349at2759"/>
<comment type="catalytic activity">
    <reaction evidence="2">
        <text>uridine in 5S rRNA = pseudouridine in 5S rRNA</text>
        <dbReference type="Rhea" id="RHEA:47036"/>
        <dbReference type="Rhea" id="RHEA-COMP:11730"/>
        <dbReference type="Rhea" id="RHEA-COMP:11731"/>
        <dbReference type="ChEBI" id="CHEBI:65314"/>
        <dbReference type="ChEBI" id="CHEBI:65315"/>
    </reaction>
</comment>
<evidence type="ECO:0000313" key="9">
    <source>
        <dbReference type="EMBL" id="KAJ8017634.1"/>
    </source>
</evidence>
<dbReference type="EMBL" id="JAIZAY010001283">
    <property type="protein sequence ID" value="KAJ8017634.1"/>
    <property type="molecule type" value="Genomic_DNA"/>
</dbReference>
<comment type="caution">
    <text evidence="9">The sequence shown here is derived from an EMBL/GenBank/DDBJ whole genome shotgun (WGS) entry which is preliminary data.</text>
</comment>
<comment type="similarity">
    <text evidence="3">Belongs to the pseudouridine synthase RluA family.</text>
</comment>
<keyword evidence="4" id="KW-0413">Isomerase</keyword>
<dbReference type="PROSITE" id="PS01129">
    <property type="entry name" value="PSI_RLU"/>
    <property type="match status" value="1"/>
</dbReference>
<accession>A0A9Q0YAE6</accession>